<feature type="transmembrane region" description="Helical" evidence="2">
    <location>
        <begin position="313"/>
        <end position="335"/>
    </location>
</feature>
<dbReference type="Proteomes" id="UP000297299">
    <property type="component" value="Unassembled WGS sequence"/>
</dbReference>
<reference evidence="3 4" key="1">
    <citation type="submission" date="2017-11" db="EMBL/GenBank/DDBJ databases">
        <title>Comparative genomics of Botrytis spp.</title>
        <authorList>
            <person name="Valero-Jimenez C.A."/>
            <person name="Tapia P."/>
            <person name="Veloso J."/>
            <person name="Silva-Moreno E."/>
            <person name="Staats M."/>
            <person name="Valdes J.H."/>
            <person name="Van Kan J.A.L."/>
        </authorList>
    </citation>
    <scope>NUCLEOTIDE SEQUENCE [LARGE SCALE GENOMIC DNA]</scope>
    <source>
        <strain evidence="3 4">MUCL2830</strain>
    </source>
</reference>
<organism evidence="3 4">
    <name type="scientific">Botryotinia calthae</name>
    <dbReference type="NCBI Taxonomy" id="38488"/>
    <lineage>
        <taxon>Eukaryota</taxon>
        <taxon>Fungi</taxon>
        <taxon>Dikarya</taxon>
        <taxon>Ascomycota</taxon>
        <taxon>Pezizomycotina</taxon>
        <taxon>Leotiomycetes</taxon>
        <taxon>Helotiales</taxon>
        <taxon>Sclerotiniaceae</taxon>
        <taxon>Botryotinia</taxon>
    </lineage>
</organism>
<dbReference type="OrthoDB" id="3547571at2759"/>
<evidence type="ECO:0000313" key="3">
    <source>
        <dbReference type="EMBL" id="TEY59623.1"/>
    </source>
</evidence>
<evidence type="ECO:0000256" key="1">
    <source>
        <dbReference type="SAM" id="MobiDB-lite"/>
    </source>
</evidence>
<keyword evidence="2" id="KW-0472">Membrane</keyword>
<dbReference type="EMBL" id="PHWZ01000190">
    <property type="protein sequence ID" value="TEY59623.1"/>
    <property type="molecule type" value="Genomic_DNA"/>
</dbReference>
<sequence length="468" mass="48908">MVVCVICHLKMDLYFLIFFICMISGAAHIITPRTIISAGSPTVLGLQARQTTAFATSTCGFLNGNANQPLIANSGSECTFDPTATLWGLCRTGITLTDCGFGGYCVDAGPCSTGCGPTGIDVNTLSCAKQKGASLCVSSLLIFGADQTYTHMTCASQTNASPPVFLFTATTTAPIPASTSEQTSSAARTTSESNVQPNSESTTPSALGSATNTASKASVAEPASNSVSNSVANSVSSGTIGSQSSDARLSSEPSLRESIFTVSGSLVTSFFGQTNTVGITVSITTTASGISSPSPSDSTVPAPKNPSKYNPKISIAIVLGVIVFLLLLIFTLIWIGKNRRAQKSKSTTPAVETPTNFFFSNLPEVMEPFAKTDGVHEMYDDHGELRELDIAGAVAGRTGRVSLKELAATPVVGGRRSGRRSAREMEGDMVWGRGRISVKELDGGVFVRNGRRGDSMTQVFELDGQSYI</sequence>
<feature type="region of interest" description="Disordered" evidence="1">
    <location>
        <begin position="176"/>
        <end position="249"/>
    </location>
</feature>
<dbReference type="AlphaFoldDB" id="A0A4Y8D2C6"/>
<proteinExistence type="predicted"/>
<gene>
    <name evidence="3" type="ORF">BOTCAL_0190g00110</name>
</gene>
<feature type="compositionally biased region" description="Low complexity" evidence="1">
    <location>
        <begin position="217"/>
        <end position="245"/>
    </location>
</feature>
<keyword evidence="4" id="KW-1185">Reference proteome</keyword>
<feature type="compositionally biased region" description="Low complexity" evidence="1">
    <location>
        <begin position="286"/>
        <end position="301"/>
    </location>
</feature>
<feature type="compositionally biased region" description="Polar residues" evidence="1">
    <location>
        <begin position="181"/>
        <end position="216"/>
    </location>
</feature>
<accession>A0A4Y8D2C6</accession>
<protein>
    <submittedName>
        <fullName evidence="3">Uncharacterized protein</fullName>
    </submittedName>
</protein>
<feature type="region of interest" description="Disordered" evidence="1">
    <location>
        <begin position="286"/>
        <end position="305"/>
    </location>
</feature>
<name>A0A4Y8D2C6_9HELO</name>
<feature type="transmembrane region" description="Helical" evidence="2">
    <location>
        <begin position="12"/>
        <end position="30"/>
    </location>
</feature>
<dbReference type="STRING" id="38488.A0A4Y8D2C6"/>
<keyword evidence="2" id="KW-0812">Transmembrane</keyword>
<evidence type="ECO:0000313" key="4">
    <source>
        <dbReference type="Proteomes" id="UP000297299"/>
    </source>
</evidence>
<evidence type="ECO:0000256" key="2">
    <source>
        <dbReference type="SAM" id="Phobius"/>
    </source>
</evidence>
<comment type="caution">
    <text evidence="3">The sequence shown here is derived from an EMBL/GenBank/DDBJ whole genome shotgun (WGS) entry which is preliminary data.</text>
</comment>
<keyword evidence="2" id="KW-1133">Transmembrane helix</keyword>